<dbReference type="InterPro" id="IPR006767">
    <property type="entry name" value="Cwf19-like_C_dom-2"/>
</dbReference>
<feature type="region of interest" description="Disordered" evidence="2">
    <location>
        <begin position="1"/>
        <end position="218"/>
    </location>
</feature>
<evidence type="ECO:0000259" key="4">
    <source>
        <dbReference type="Pfam" id="PF04677"/>
    </source>
</evidence>
<feature type="compositionally biased region" description="Basic and acidic residues" evidence="2">
    <location>
        <begin position="432"/>
        <end position="442"/>
    </location>
</feature>
<dbReference type="GO" id="GO:0000398">
    <property type="term" value="P:mRNA splicing, via spliceosome"/>
    <property type="evidence" value="ECO:0007669"/>
    <property type="project" value="TreeGrafter"/>
</dbReference>
<feature type="compositionally biased region" description="Basic and acidic residues" evidence="2">
    <location>
        <begin position="254"/>
        <end position="289"/>
    </location>
</feature>
<feature type="domain" description="Cwf19-like C-terminal" evidence="4">
    <location>
        <begin position="538"/>
        <end position="661"/>
    </location>
</feature>
<feature type="region of interest" description="Disordered" evidence="2">
    <location>
        <begin position="254"/>
        <end position="361"/>
    </location>
</feature>
<dbReference type="AlphaFoldDB" id="A0A9P6ZSA2"/>
<evidence type="ECO:0000313" key="6">
    <source>
        <dbReference type="Proteomes" id="UP000714275"/>
    </source>
</evidence>
<evidence type="ECO:0000259" key="3">
    <source>
        <dbReference type="Pfam" id="PF04676"/>
    </source>
</evidence>
<dbReference type="PANTHER" id="PTHR12072">
    <property type="entry name" value="CWF19, CELL CYCLE CONTROL PROTEIN"/>
    <property type="match status" value="1"/>
</dbReference>
<dbReference type="InterPro" id="IPR006768">
    <property type="entry name" value="Cwf19-like_C_dom-1"/>
</dbReference>
<feature type="compositionally biased region" description="Pro residues" evidence="2">
    <location>
        <begin position="319"/>
        <end position="328"/>
    </location>
</feature>
<proteinExistence type="inferred from homology"/>
<evidence type="ECO:0000256" key="2">
    <source>
        <dbReference type="SAM" id="MobiDB-lite"/>
    </source>
</evidence>
<dbReference type="EMBL" id="JABBWD010000031">
    <property type="protein sequence ID" value="KAG1775819.1"/>
    <property type="molecule type" value="Genomic_DNA"/>
</dbReference>
<keyword evidence="6" id="KW-1185">Reference proteome</keyword>
<feature type="region of interest" description="Disordered" evidence="2">
    <location>
        <begin position="427"/>
        <end position="451"/>
    </location>
</feature>
<dbReference type="OrthoDB" id="2113965at2759"/>
<feature type="compositionally biased region" description="Basic and acidic residues" evidence="2">
    <location>
        <begin position="165"/>
        <end position="194"/>
    </location>
</feature>
<feature type="compositionally biased region" description="Polar residues" evidence="2">
    <location>
        <begin position="335"/>
        <end position="361"/>
    </location>
</feature>
<dbReference type="PANTHER" id="PTHR12072:SF5">
    <property type="entry name" value="CWF19-LIKE PROTEIN 2"/>
    <property type="match status" value="1"/>
</dbReference>
<dbReference type="InterPro" id="IPR040194">
    <property type="entry name" value="Cwf19-like"/>
</dbReference>
<dbReference type="Proteomes" id="UP000714275">
    <property type="component" value="Unassembled WGS sequence"/>
</dbReference>
<evidence type="ECO:0000256" key="1">
    <source>
        <dbReference type="ARBA" id="ARBA00006795"/>
    </source>
</evidence>
<dbReference type="InterPro" id="IPR036265">
    <property type="entry name" value="HIT-like_sf"/>
</dbReference>
<feature type="compositionally biased region" description="Basic residues" evidence="2">
    <location>
        <begin position="24"/>
        <end position="39"/>
    </location>
</feature>
<organism evidence="5 6">
    <name type="scientific">Suillus placidus</name>
    <dbReference type="NCBI Taxonomy" id="48579"/>
    <lineage>
        <taxon>Eukaryota</taxon>
        <taxon>Fungi</taxon>
        <taxon>Dikarya</taxon>
        <taxon>Basidiomycota</taxon>
        <taxon>Agaricomycotina</taxon>
        <taxon>Agaricomycetes</taxon>
        <taxon>Agaricomycetidae</taxon>
        <taxon>Boletales</taxon>
        <taxon>Suillineae</taxon>
        <taxon>Suillaceae</taxon>
        <taxon>Suillus</taxon>
    </lineage>
</organism>
<feature type="compositionally biased region" description="Low complexity" evidence="2">
    <location>
        <begin position="294"/>
        <end position="318"/>
    </location>
</feature>
<comment type="similarity">
    <text evidence="1">Belongs to the CWF19 family.</text>
</comment>
<protein>
    <submittedName>
        <fullName evidence="5">CwfJ C-terminus 1-domain-containing protein-like protein</fullName>
    </submittedName>
</protein>
<dbReference type="Pfam" id="PF04676">
    <property type="entry name" value="CwfJ_C_2"/>
    <property type="match status" value="1"/>
</dbReference>
<reference evidence="5" key="1">
    <citation type="journal article" date="2020" name="New Phytol.">
        <title>Comparative genomics reveals dynamic genome evolution in host specialist ectomycorrhizal fungi.</title>
        <authorList>
            <person name="Lofgren L.A."/>
            <person name="Nguyen N.H."/>
            <person name="Vilgalys R."/>
            <person name="Ruytinx J."/>
            <person name="Liao H.L."/>
            <person name="Branco S."/>
            <person name="Kuo A."/>
            <person name="LaButti K."/>
            <person name="Lipzen A."/>
            <person name="Andreopoulos W."/>
            <person name="Pangilinan J."/>
            <person name="Riley R."/>
            <person name="Hundley H."/>
            <person name="Na H."/>
            <person name="Barry K."/>
            <person name="Grigoriev I.V."/>
            <person name="Stajich J.E."/>
            <person name="Kennedy P.G."/>
        </authorList>
    </citation>
    <scope>NUCLEOTIDE SEQUENCE</scope>
    <source>
        <strain evidence="5">DOB743</strain>
    </source>
</reference>
<name>A0A9P6ZSA2_9AGAM</name>
<gene>
    <name evidence="5" type="ORF">EV702DRAFT_1115145</name>
</gene>
<dbReference type="Gene3D" id="3.30.428.10">
    <property type="entry name" value="HIT-like"/>
    <property type="match status" value="1"/>
</dbReference>
<comment type="caution">
    <text evidence="5">The sequence shown here is derived from an EMBL/GenBank/DDBJ whole genome shotgun (WGS) entry which is preliminary data.</text>
</comment>
<dbReference type="SUPFAM" id="SSF54197">
    <property type="entry name" value="HIT-like"/>
    <property type="match status" value="1"/>
</dbReference>
<evidence type="ECO:0000313" key="5">
    <source>
        <dbReference type="EMBL" id="KAG1775819.1"/>
    </source>
</evidence>
<sequence>MEDDRQRHSTSKHKRSRDKDEHKNKKKHKSEHKSHKRKSHTEAVHITDDDANDDDMWVEKNIDNDGERLLATDIPTAESLKITSHATAGEADPPLPPNLTTETRLQRDEWMLMPSGGVAEPLNSSRPSAQGLPTGDETFTEDYGESSSSQRTPARGVDFFSSLGTERKRPPRPDKPDPDKIKISSKEINQDIRAGRSVNNDVSPSLPKATTPGGPGSNWRMMRLRRVYETAEEENKPIEEVALERFGTLQAFEEAKEERRILDERQGKRSERKDERGRGRETGGEKRFMFTDVGTSGASSRSSSFRRPGSGPTGSAPSTPSPTNPPANRPLNSLRLPSQAASPLAQSHTPIPSVMTPSVASTSMRRAMSPSSLNKLQAQVLRAKLMNAPNAEKLEEEYEGEVRRASGEEGGVRTRVEVLPTLDARGQMYDVGHGKDDAEKGPGNKRKKEKFETRDAKTGELLRYNADDDEITLGEMVRQERFGAGMADQKNLDAQFAKAIMGDGKFQNDLDYMDDNAERLGRQKMRSDAMKRQFAVHDYKRTQKALSTCQFCYGEDDSPPKAPVVAMGTQVYLSCTLNEELLDGHCLIVPIQHHLTMLEADDDVWDEVRNFMKSVMRMFAEEDKGVIFYETVISLKPQKHTCIECVPLPWDKYDDIPAYFKESILASEAEWSTHKKLIDFSARPGGFRRAMVPNLPYFMVQFDYKGEKGYGHVIEGTGESAATGEEDGALDEGDKGGGDFPRYFAGEIIGNVLDLEPRRWMRPRRVDYRHNKDRIQRLKKMYEKFDWTGLIGKS</sequence>
<dbReference type="Pfam" id="PF04677">
    <property type="entry name" value="CwfJ_C_1"/>
    <property type="match status" value="1"/>
</dbReference>
<accession>A0A9P6ZSA2</accession>
<feature type="domain" description="Cwf19-like protein C-terminal" evidence="3">
    <location>
        <begin position="670"/>
        <end position="788"/>
    </location>
</feature>
<dbReference type="GO" id="GO:0071014">
    <property type="term" value="C:post-mRNA release spliceosomal complex"/>
    <property type="evidence" value="ECO:0007669"/>
    <property type="project" value="TreeGrafter"/>
</dbReference>
<feature type="compositionally biased region" description="Basic and acidic residues" evidence="2">
    <location>
        <begin position="57"/>
        <end position="70"/>
    </location>
</feature>